<proteinExistence type="predicted"/>
<keyword evidence="2" id="KW-1185">Reference proteome</keyword>
<dbReference type="EMBL" id="LXQA011296173">
    <property type="protein sequence ID" value="MCI92286.1"/>
    <property type="molecule type" value="Genomic_DNA"/>
</dbReference>
<protein>
    <submittedName>
        <fullName evidence="1">Uncharacterized protein</fullName>
    </submittedName>
</protein>
<evidence type="ECO:0000313" key="1">
    <source>
        <dbReference type="EMBL" id="MCI92286.1"/>
    </source>
</evidence>
<evidence type="ECO:0000313" key="2">
    <source>
        <dbReference type="Proteomes" id="UP000265520"/>
    </source>
</evidence>
<organism evidence="1 2">
    <name type="scientific">Trifolium medium</name>
    <dbReference type="NCBI Taxonomy" id="97028"/>
    <lineage>
        <taxon>Eukaryota</taxon>
        <taxon>Viridiplantae</taxon>
        <taxon>Streptophyta</taxon>
        <taxon>Embryophyta</taxon>
        <taxon>Tracheophyta</taxon>
        <taxon>Spermatophyta</taxon>
        <taxon>Magnoliopsida</taxon>
        <taxon>eudicotyledons</taxon>
        <taxon>Gunneridae</taxon>
        <taxon>Pentapetalae</taxon>
        <taxon>rosids</taxon>
        <taxon>fabids</taxon>
        <taxon>Fabales</taxon>
        <taxon>Fabaceae</taxon>
        <taxon>Papilionoideae</taxon>
        <taxon>50 kb inversion clade</taxon>
        <taxon>NPAAA clade</taxon>
        <taxon>Hologalegina</taxon>
        <taxon>IRL clade</taxon>
        <taxon>Trifolieae</taxon>
        <taxon>Trifolium</taxon>
    </lineage>
</organism>
<dbReference type="Proteomes" id="UP000265520">
    <property type="component" value="Unassembled WGS sequence"/>
</dbReference>
<name>A0A392VVP0_9FABA</name>
<accession>A0A392VVP0</accession>
<dbReference type="AlphaFoldDB" id="A0A392VVP0"/>
<comment type="caution">
    <text evidence="1">The sequence shown here is derived from an EMBL/GenBank/DDBJ whole genome shotgun (WGS) entry which is preliminary data.</text>
</comment>
<feature type="non-terminal residue" evidence="1">
    <location>
        <position position="1"/>
    </location>
</feature>
<sequence>AKSTMESDMIALAPASEEASLVEKLAI</sequence>
<reference evidence="1 2" key="1">
    <citation type="journal article" date="2018" name="Front. Plant Sci.">
        <title>Red Clover (Trifolium pratense) and Zigzag Clover (T. medium) - A Picture of Genomic Similarities and Differences.</title>
        <authorList>
            <person name="Dluhosova J."/>
            <person name="Istvanek J."/>
            <person name="Nedelnik J."/>
            <person name="Repkova J."/>
        </authorList>
    </citation>
    <scope>NUCLEOTIDE SEQUENCE [LARGE SCALE GENOMIC DNA]</scope>
    <source>
        <strain evidence="2">cv. 10/8</strain>
        <tissue evidence="1">Leaf</tissue>
    </source>
</reference>